<comment type="caution">
    <text evidence="1">The sequence shown here is derived from an EMBL/GenBank/DDBJ whole genome shotgun (WGS) entry which is preliminary data.</text>
</comment>
<dbReference type="AlphaFoldDB" id="A0A5D3BBE3"/>
<accession>A0A5D3BBE3</accession>
<organism evidence="1 2">
    <name type="scientific">Cucumis melo var. makuwa</name>
    <name type="common">Oriental melon</name>
    <dbReference type="NCBI Taxonomy" id="1194695"/>
    <lineage>
        <taxon>Eukaryota</taxon>
        <taxon>Viridiplantae</taxon>
        <taxon>Streptophyta</taxon>
        <taxon>Embryophyta</taxon>
        <taxon>Tracheophyta</taxon>
        <taxon>Spermatophyta</taxon>
        <taxon>Magnoliopsida</taxon>
        <taxon>eudicotyledons</taxon>
        <taxon>Gunneridae</taxon>
        <taxon>Pentapetalae</taxon>
        <taxon>rosids</taxon>
        <taxon>fabids</taxon>
        <taxon>Cucurbitales</taxon>
        <taxon>Cucurbitaceae</taxon>
        <taxon>Benincaseae</taxon>
        <taxon>Cucumis</taxon>
    </lineage>
</organism>
<protein>
    <submittedName>
        <fullName evidence="1">Flocculation protein FLO11-like</fullName>
    </submittedName>
</protein>
<reference evidence="1 2" key="1">
    <citation type="submission" date="2019-08" db="EMBL/GenBank/DDBJ databases">
        <title>Draft genome sequences of two oriental melons (Cucumis melo L. var makuwa).</title>
        <authorList>
            <person name="Kwon S.-Y."/>
        </authorList>
    </citation>
    <scope>NUCLEOTIDE SEQUENCE [LARGE SCALE GENOMIC DNA]</scope>
    <source>
        <strain evidence="2">cv. Chang Bougi</strain>
        <tissue evidence="1">Leaf</tissue>
    </source>
</reference>
<dbReference type="EMBL" id="SSTD01019758">
    <property type="protein sequence ID" value="TYJ96206.1"/>
    <property type="molecule type" value="Genomic_DNA"/>
</dbReference>
<gene>
    <name evidence="1" type="ORF">E5676_scaffold261G00440</name>
</gene>
<evidence type="ECO:0000313" key="2">
    <source>
        <dbReference type="Proteomes" id="UP000321947"/>
    </source>
</evidence>
<sequence>MQTLIVAIKCVWASYMKEVDQWLLPGSQRSTNVSPPLSHLVLAAEGGEASQSCSRRDPKQRFKAPVSKPVVVDSDSLEDDNVALADKACSTVITIRVGCCKLPSNVPSLSIDEISFHSEECVFRWKYVVHRRLGDESVIFDQHCSCSAIIDLITKAGLLQTVTDLGVFYPKLVWEFIVNLPTNLSEPNRFLKGSCER</sequence>
<dbReference type="Proteomes" id="UP000321947">
    <property type="component" value="Unassembled WGS sequence"/>
</dbReference>
<evidence type="ECO:0000313" key="1">
    <source>
        <dbReference type="EMBL" id="TYJ96206.1"/>
    </source>
</evidence>
<name>A0A5D3BBE3_CUCMM</name>
<proteinExistence type="predicted"/>